<evidence type="ECO:0000313" key="3">
    <source>
        <dbReference type="EMBL" id="MBU3838456.1"/>
    </source>
</evidence>
<feature type="transmembrane region" description="Helical" evidence="1">
    <location>
        <begin position="163"/>
        <end position="185"/>
    </location>
</feature>
<feature type="transmembrane region" description="Helical" evidence="1">
    <location>
        <begin position="206"/>
        <end position="229"/>
    </location>
</feature>
<dbReference type="PANTHER" id="PTHR14969">
    <property type="entry name" value="SPHINGOSINE-1-PHOSPHATE PHOSPHOHYDROLASE"/>
    <property type="match status" value="1"/>
</dbReference>
<dbReference type="EMBL" id="JAHLFW010000078">
    <property type="protein sequence ID" value="MBU3838456.1"/>
    <property type="molecule type" value="Genomic_DNA"/>
</dbReference>
<name>A0A948WXU9_9BACT</name>
<keyword evidence="1" id="KW-0812">Transmembrane</keyword>
<dbReference type="SMART" id="SM00014">
    <property type="entry name" value="acidPPc"/>
    <property type="match status" value="1"/>
</dbReference>
<dbReference type="InterPro" id="IPR000326">
    <property type="entry name" value="PAP2/HPO"/>
</dbReference>
<dbReference type="InterPro" id="IPR036938">
    <property type="entry name" value="PAP2/HPO_sf"/>
</dbReference>
<protein>
    <submittedName>
        <fullName evidence="3">Phosphatase PAP2 family protein</fullName>
    </submittedName>
</protein>
<reference evidence="3" key="1">
    <citation type="journal article" date="2021" name="PeerJ">
        <title>Extensive microbial diversity within the chicken gut microbiome revealed by metagenomics and culture.</title>
        <authorList>
            <person name="Gilroy R."/>
            <person name="Ravi A."/>
            <person name="Getino M."/>
            <person name="Pursley I."/>
            <person name="Horton D.L."/>
            <person name="Alikhan N.F."/>
            <person name="Baker D."/>
            <person name="Gharbi K."/>
            <person name="Hall N."/>
            <person name="Watson M."/>
            <person name="Adriaenssens E.M."/>
            <person name="Foster-Nyarko E."/>
            <person name="Jarju S."/>
            <person name="Secka A."/>
            <person name="Antonio M."/>
            <person name="Oren A."/>
            <person name="Chaudhuri R.R."/>
            <person name="La Ragione R."/>
            <person name="Hildebrand F."/>
            <person name="Pallen M.J."/>
        </authorList>
    </citation>
    <scope>NUCLEOTIDE SEQUENCE</scope>
    <source>
        <strain evidence="3">G4-2901</strain>
    </source>
</reference>
<evidence type="ECO:0000313" key="4">
    <source>
        <dbReference type="Proteomes" id="UP000783796"/>
    </source>
</evidence>
<dbReference type="Proteomes" id="UP000783796">
    <property type="component" value="Unassembled WGS sequence"/>
</dbReference>
<sequence length="236" mass="27002">MDIQQLIDIDKLLLLKLNGSDSLFWDGFMYIVTKTKTWIPAAIALLYVIFKNNNLRRSVTILCLIAIVITLADQTASGLCKPLFERFRPTKDPEFMYMVDVVNNYRAGGMYGFISSHAANTFAVATFISLLVKNSRMTFMMYIWALIPTYSRVYLGVHYPGDVFFGLIDGILCGAVVYFLYVFILKKLSLKQRFISTQYTESGYDVQSINIVILVLLLTYFYAVIYGMILSKSLYF</sequence>
<feature type="transmembrane region" description="Helical" evidence="1">
    <location>
        <begin position="61"/>
        <end position="84"/>
    </location>
</feature>
<feature type="transmembrane region" description="Helical" evidence="1">
    <location>
        <begin position="139"/>
        <end position="157"/>
    </location>
</feature>
<evidence type="ECO:0000256" key="1">
    <source>
        <dbReference type="SAM" id="Phobius"/>
    </source>
</evidence>
<reference evidence="3" key="2">
    <citation type="submission" date="2021-04" db="EMBL/GenBank/DDBJ databases">
        <authorList>
            <person name="Gilroy R."/>
        </authorList>
    </citation>
    <scope>NUCLEOTIDE SEQUENCE</scope>
    <source>
        <strain evidence="3">G4-2901</strain>
    </source>
</reference>
<dbReference type="Gene3D" id="1.20.144.10">
    <property type="entry name" value="Phosphatidic acid phosphatase type 2/haloperoxidase"/>
    <property type="match status" value="1"/>
</dbReference>
<feature type="transmembrane region" description="Helical" evidence="1">
    <location>
        <begin position="110"/>
        <end position="132"/>
    </location>
</feature>
<proteinExistence type="predicted"/>
<dbReference type="SUPFAM" id="SSF48317">
    <property type="entry name" value="Acid phosphatase/Vanadium-dependent haloperoxidase"/>
    <property type="match status" value="1"/>
</dbReference>
<feature type="transmembrane region" description="Helical" evidence="1">
    <location>
        <begin position="27"/>
        <end position="49"/>
    </location>
</feature>
<dbReference type="CDD" id="cd03395">
    <property type="entry name" value="PAP2_like_4"/>
    <property type="match status" value="1"/>
</dbReference>
<gene>
    <name evidence="3" type="ORF">H9777_09150</name>
</gene>
<evidence type="ECO:0000259" key="2">
    <source>
        <dbReference type="SMART" id="SM00014"/>
    </source>
</evidence>
<feature type="domain" description="Phosphatidic acid phosphatase type 2/haloperoxidase" evidence="2">
    <location>
        <begin position="62"/>
        <end position="178"/>
    </location>
</feature>
<dbReference type="Pfam" id="PF01569">
    <property type="entry name" value="PAP2"/>
    <property type="match status" value="1"/>
</dbReference>
<accession>A0A948WXU9</accession>
<organism evidence="3 4">
    <name type="scientific">Candidatus Phocaeicola faecigallinarum</name>
    <dbReference type="NCBI Taxonomy" id="2838732"/>
    <lineage>
        <taxon>Bacteria</taxon>
        <taxon>Pseudomonadati</taxon>
        <taxon>Bacteroidota</taxon>
        <taxon>Bacteroidia</taxon>
        <taxon>Bacteroidales</taxon>
        <taxon>Bacteroidaceae</taxon>
        <taxon>Phocaeicola</taxon>
    </lineage>
</organism>
<dbReference type="PANTHER" id="PTHR14969:SF13">
    <property type="entry name" value="AT30094P"/>
    <property type="match status" value="1"/>
</dbReference>
<keyword evidence="1" id="KW-1133">Transmembrane helix</keyword>
<keyword evidence="1" id="KW-0472">Membrane</keyword>
<comment type="caution">
    <text evidence="3">The sequence shown here is derived from an EMBL/GenBank/DDBJ whole genome shotgun (WGS) entry which is preliminary data.</text>
</comment>
<dbReference type="AlphaFoldDB" id="A0A948WXU9"/>